<evidence type="ECO:0000313" key="2">
    <source>
        <dbReference type="Proteomes" id="UP001157114"/>
    </source>
</evidence>
<keyword evidence="2" id="KW-1185">Reference proteome</keyword>
<proteinExistence type="predicted"/>
<dbReference type="Proteomes" id="UP001157114">
    <property type="component" value="Unassembled WGS sequence"/>
</dbReference>
<dbReference type="PROSITE" id="PS51257">
    <property type="entry name" value="PROKAR_LIPOPROTEIN"/>
    <property type="match status" value="1"/>
</dbReference>
<gene>
    <name evidence="1" type="ORF">MU1_39760</name>
</gene>
<dbReference type="RefSeq" id="WP_284240417.1">
    <property type="nucleotide sequence ID" value="NZ_BSSQ01000015.1"/>
</dbReference>
<organism evidence="1 2">
    <name type="scientific">Paenibacillus glycanilyticus</name>
    <dbReference type="NCBI Taxonomy" id="126569"/>
    <lineage>
        <taxon>Bacteria</taxon>
        <taxon>Bacillati</taxon>
        <taxon>Bacillota</taxon>
        <taxon>Bacilli</taxon>
        <taxon>Bacillales</taxon>
        <taxon>Paenibacillaceae</taxon>
        <taxon>Paenibacillus</taxon>
    </lineage>
</organism>
<name>A0ABQ6GF87_9BACL</name>
<evidence type="ECO:0008006" key="3">
    <source>
        <dbReference type="Google" id="ProtNLM"/>
    </source>
</evidence>
<accession>A0ABQ6GF87</accession>
<protein>
    <recommendedName>
        <fullName evidence="3">YtkA-like domain-containing protein</fullName>
    </recommendedName>
</protein>
<evidence type="ECO:0000313" key="1">
    <source>
        <dbReference type="EMBL" id="GLX69631.1"/>
    </source>
</evidence>
<sequence>MKNLSACMMILILLFILVISGCSIVGEDRLFDIQISVQETTNSREKVRVALDINESVVSEESWVLFEIRNPESKGSAWLQTKYEGKGTFTAETDQLKGKYKLIGHFYANGGIHYSRVYKPG</sequence>
<dbReference type="EMBL" id="BSSQ01000015">
    <property type="protein sequence ID" value="GLX69631.1"/>
    <property type="molecule type" value="Genomic_DNA"/>
</dbReference>
<reference evidence="1 2" key="1">
    <citation type="submission" date="2023-03" db="EMBL/GenBank/DDBJ databases">
        <title>Draft genome sequence of the bacteria which degrade cell wall of Tricholomamatutake.</title>
        <authorList>
            <person name="Konishi Y."/>
            <person name="Fukuta Y."/>
            <person name="Shirasaka N."/>
        </authorList>
    </citation>
    <scope>NUCLEOTIDE SEQUENCE [LARGE SCALE GENOMIC DNA]</scope>
    <source>
        <strain evidence="2">mu1</strain>
    </source>
</reference>
<comment type="caution">
    <text evidence="1">The sequence shown here is derived from an EMBL/GenBank/DDBJ whole genome shotgun (WGS) entry which is preliminary data.</text>
</comment>